<evidence type="ECO:0000313" key="2">
    <source>
        <dbReference type="Proteomes" id="UP000319817"/>
    </source>
</evidence>
<accession>A0A517P2Z8</accession>
<evidence type="ECO:0000313" key="1">
    <source>
        <dbReference type="EMBL" id="QDT13752.1"/>
    </source>
</evidence>
<keyword evidence="2" id="KW-1185">Reference proteome</keyword>
<gene>
    <name evidence="1" type="ORF">K239x_57720</name>
</gene>
<reference evidence="1 2" key="1">
    <citation type="submission" date="2019-02" db="EMBL/GenBank/DDBJ databases">
        <title>Deep-cultivation of Planctomycetes and their phenomic and genomic characterization uncovers novel biology.</title>
        <authorList>
            <person name="Wiegand S."/>
            <person name="Jogler M."/>
            <person name="Boedeker C."/>
            <person name="Pinto D."/>
            <person name="Vollmers J."/>
            <person name="Rivas-Marin E."/>
            <person name="Kohn T."/>
            <person name="Peeters S.H."/>
            <person name="Heuer A."/>
            <person name="Rast P."/>
            <person name="Oberbeckmann S."/>
            <person name="Bunk B."/>
            <person name="Jeske O."/>
            <person name="Meyerdierks A."/>
            <person name="Storesund J.E."/>
            <person name="Kallscheuer N."/>
            <person name="Luecker S."/>
            <person name="Lage O.M."/>
            <person name="Pohl T."/>
            <person name="Merkel B.J."/>
            <person name="Hornburger P."/>
            <person name="Mueller R.-W."/>
            <person name="Bruemmer F."/>
            <person name="Labrenz M."/>
            <person name="Spormann A.M."/>
            <person name="Op den Camp H."/>
            <person name="Overmann J."/>
            <person name="Amann R."/>
            <person name="Jetten M.S.M."/>
            <person name="Mascher T."/>
            <person name="Medema M.H."/>
            <person name="Devos D.P."/>
            <person name="Kaster A.-K."/>
            <person name="Ovreas L."/>
            <person name="Rohde M."/>
            <person name="Galperin M.Y."/>
            <person name="Jogler C."/>
        </authorList>
    </citation>
    <scope>NUCLEOTIDE SEQUENCE [LARGE SCALE GENOMIC DNA]</scope>
    <source>
        <strain evidence="1 2">K23_9</strain>
    </source>
</reference>
<dbReference type="OrthoDB" id="291228at2"/>
<dbReference type="AlphaFoldDB" id="A0A517P2Z8"/>
<dbReference type="EMBL" id="CP036526">
    <property type="protein sequence ID" value="QDT13752.1"/>
    <property type="molecule type" value="Genomic_DNA"/>
</dbReference>
<name>A0A517P2Z8_9BACT</name>
<proteinExistence type="predicted"/>
<organism evidence="1 2">
    <name type="scientific">Stieleria marina</name>
    <dbReference type="NCBI Taxonomy" id="1930275"/>
    <lineage>
        <taxon>Bacteria</taxon>
        <taxon>Pseudomonadati</taxon>
        <taxon>Planctomycetota</taxon>
        <taxon>Planctomycetia</taxon>
        <taxon>Pirellulales</taxon>
        <taxon>Pirellulaceae</taxon>
        <taxon>Stieleria</taxon>
    </lineage>
</organism>
<sequence length="66" mass="7263">MKNAGLSYNSRKALMINIGESAGEEIANLISQMAAEIEELRRTKVSVTRIVPGAIAETREYIEEPV</sequence>
<protein>
    <submittedName>
        <fullName evidence="1">Uncharacterized protein</fullName>
    </submittedName>
</protein>
<dbReference type="Proteomes" id="UP000319817">
    <property type="component" value="Chromosome"/>
</dbReference>
<dbReference type="RefSeq" id="WP_145421555.1">
    <property type="nucleotide sequence ID" value="NZ_CP036526.1"/>
</dbReference>